<evidence type="ECO:0000313" key="3">
    <source>
        <dbReference type="Proteomes" id="UP001497453"/>
    </source>
</evidence>
<feature type="compositionally biased region" description="Polar residues" evidence="1">
    <location>
        <begin position="1"/>
        <end position="13"/>
    </location>
</feature>
<keyword evidence="3" id="KW-1185">Reference proteome</keyword>
<protein>
    <submittedName>
        <fullName evidence="2">Uncharacterized protein</fullName>
    </submittedName>
</protein>
<organism evidence="2 3">
    <name type="scientific">Somion occarium</name>
    <dbReference type="NCBI Taxonomy" id="3059160"/>
    <lineage>
        <taxon>Eukaryota</taxon>
        <taxon>Fungi</taxon>
        <taxon>Dikarya</taxon>
        <taxon>Basidiomycota</taxon>
        <taxon>Agaricomycotina</taxon>
        <taxon>Agaricomycetes</taxon>
        <taxon>Polyporales</taxon>
        <taxon>Cerrenaceae</taxon>
        <taxon>Somion</taxon>
    </lineage>
</organism>
<sequence>MSSNDARSYQSGDRASDLLEQAQPDTVDDDIAPLPEPRLPDLELPQSELDLTVTFESLLSEVTGKTAEPEETQKVQKRASNVLKLAQENAKLQEELRAMNERLEAAQRRQEELGRKLQSRPTS</sequence>
<reference evidence="3" key="1">
    <citation type="submission" date="2024-04" db="EMBL/GenBank/DDBJ databases">
        <authorList>
            <person name="Shaw F."/>
            <person name="Minotto A."/>
        </authorList>
    </citation>
    <scope>NUCLEOTIDE SEQUENCE [LARGE SCALE GENOMIC DNA]</scope>
</reference>
<proteinExistence type="predicted"/>
<feature type="compositionally biased region" description="Basic and acidic residues" evidence="1">
    <location>
        <begin position="103"/>
        <end position="115"/>
    </location>
</feature>
<accession>A0ABP1DD16</accession>
<evidence type="ECO:0000313" key="2">
    <source>
        <dbReference type="EMBL" id="CAL1704544.1"/>
    </source>
</evidence>
<evidence type="ECO:0000256" key="1">
    <source>
        <dbReference type="SAM" id="MobiDB-lite"/>
    </source>
</evidence>
<gene>
    <name evidence="2" type="ORF">GFSPODELE1_LOCUS5045</name>
</gene>
<dbReference type="EMBL" id="OZ037946">
    <property type="protein sequence ID" value="CAL1704544.1"/>
    <property type="molecule type" value="Genomic_DNA"/>
</dbReference>
<feature type="region of interest" description="Disordered" evidence="1">
    <location>
        <begin position="103"/>
        <end position="123"/>
    </location>
</feature>
<feature type="region of interest" description="Disordered" evidence="1">
    <location>
        <begin position="1"/>
        <end position="43"/>
    </location>
</feature>
<name>A0ABP1DD16_9APHY</name>
<dbReference type="Proteomes" id="UP001497453">
    <property type="component" value="Chromosome 3"/>
</dbReference>